<dbReference type="Pfam" id="PF14236">
    <property type="entry name" value="DruA"/>
    <property type="match status" value="2"/>
</dbReference>
<accession>A0ABP3CVT5</accession>
<proteinExistence type="predicted"/>
<name>A0ABP3CVT5_9BURK</name>
<dbReference type="RefSeq" id="WP_343819609.1">
    <property type="nucleotide sequence ID" value="NZ_BAAAFN010000004.1"/>
</dbReference>
<reference evidence="2" key="1">
    <citation type="journal article" date="2019" name="Int. J. Syst. Evol. Microbiol.">
        <title>The Global Catalogue of Microorganisms (GCM) 10K type strain sequencing project: providing services to taxonomists for standard genome sequencing and annotation.</title>
        <authorList>
            <consortium name="The Broad Institute Genomics Platform"/>
            <consortium name="The Broad Institute Genome Sequencing Center for Infectious Disease"/>
            <person name="Wu L."/>
            <person name="Ma J."/>
        </authorList>
    </citation>
    <scope>NUCLEOTIDE SEQUENCE [LARGE SCALE GENOMIC DNA]</scope>
    <source>
        <strain evidence="2">JCM 16240</strain>
    </source>
</reference>
<organism evidence="1 2">
    <name type="scientific">Castellaniella daejeonensis</name>
    <dbReference type="NCBI Taxonomy" id="659013"/>
    <lineage>
        <taxon>Bacteria</taxon>
        <taxon>Pseudomonadati</taxon>
        <taxon>Pseudomonadota</taxon>
        <taxon>Betaproteobacteria</taxon>
        <taxon>Burkholderiales</taxon>
        <taxon>Alcaligenaceae</taxon>
        <taxon>Castellaniella</taxon>
    </lineage>
</organism>
<comment type="caution">
    <text evidence="1">The sequence shown here is derived from an EMBL/GenBank/DDBJ whole genome shotgun (WGS) entry which is preliminary data.</text>
</comment>
<keyword evidence="2" id="KW-1185">Reference proteome</keyword>
<dbReference type="InterPro" id="IPR025639">
    <property type="entry name" value="DruA"/>
</dbReference>
<sequence length="683" mass="76669">MTKVPGNTWTTLEPPLPSKASQNAFVEHARALAKVCRRERTEEAIEKARGAFVAEVTACRRSDRQTLLAAGLVITDLATQGWTVRVRSERVEVKPPDSVTDPLAEKARIRRQELVKRNAQLRQPSVQRFLESMERQRLHDGSYVSIYSLMRDGRDLAKGLREARTHLNNGWADALSKLVDPYLQFVTAENAACEFTGLRLMDVWRYFRHTWTNQYTSVPGRTMVFLVRDRAAANHPVMGIGALSSPIMQIRKRDSWIGWHPETFLDRVRTAPTRELAKWLVDTLDAAIDEIYVADLIEDGILSTRDLKTPSLAVIERLLKESAEARKKHQRFARSRDYKQKRSDFQGNEYWIAKARTHLFRSKRALALSTYLRARAVLDEAFDGKPTAEKLATLAKTGYGSDAIRRVLKKAKADRVGIAVADISVCGAVQPYNALLGGKLTAMMAASPEVVHQYRRRYAQAESEIASSMAGRPIVRASKLVLLGTTSLYGVGSSQYNRIKIPAERLGGNAGDVIRYAELGRSEAFGTSQYSEETVHALVELVQQSDAQRVNSIFGEGVSPKLRKVRQALDLLNLPSGMLLRHHRPRIVYAVSLIKNLDDYLIGAAKRPEYIVPVNEGVAATAAIGAWWRERWLRNRIISDDVLDEVERHTTVRPVTHGARVPLQRAAPQQPMYSDLSPELPEG</sequence>
<evidence type="ECO:0008006" key="3">
    <source>
        <dbReference type="Google" id="ProtNLM"/>
    </source>
</evidence>
<gene>
    <name evidence="1" type="ORF">GCM10009125_02000</name>
</gene>
<protein>
    <recommendedName>
        <fullName evidence="3">DUF4338 domain-containing protein</fullName>
    </recommendedName>
</protein>
<dbReference type="EMBL" id="BAAAFN010000004">
    <property type="protein sequence ID" value="GAA0216630.1"/>
    <property type="molecule type" value="Genomic_DNA"/>
</dbReference>
<evidence type="ECO:0000313" key="2">
    <source>
        <dbReference type="Proteomes" id="UP001501176"/>
    </source>
</evidence>
<evidence type="ECO:0000313" key="1">
    <source>
        <dbReference type="EMBL" id="GAA0216630.1"/>
    </source>
</evidence>
<dbReference type="Proteomes" id="UP001501176">
    <property type="component" value="Unassembled WGS sequence"/>
</dbReference>